<dbReference type="HOGENOM" id="CLU_2285074_0_0_2"/>
<keyword evidence="2" id="KW-1185">Reference proteome</keyword>
<dbReference type="OrthoDB" id="66890at2157"/>
<accession>F6D2Z1</accession>
<organism evidence="1 2">
    <name type="scientific">Methanobacterium paludis (strain DSM 25820 / JCM 18151 / SWAN1)</name>
    <dbReference type="NCBI Taxonomy" id="868131"/>
    <lineage>
        <taxon>Archaea</taxon>
        <taxon>Methanobacteriati</taxon>
        <taxon>Methanobacteriota</taxon>
        <taxon>Methanomada group</taxon>
        <taxon>Methanobacteria</taxon>
        <taxon>Methanobacteriales</taxon>
        <taxon>Methanobacteriaceae</taxon>
        <taxon>Methanobacterium</taxon>
    </lineage>
</organism>
<protein>
    <submittedName>
        <fullName evidence="1">Uncharacterized protein</fullName>
    </submittedName>
</protein>
<dbReference type="GeneID" id="10669635"/>
<gene>
    <name evidence="1" type="ordered locus">MSWAN_2112</name>
</gene>
<name>F6D2Z1_METPW</name>
<dbReference type="EMBL" id="CP002772">
    <property type="protein sequence ID" value="AEG19120.1"/>
    <property type="molecule type" value="Genomic_DNA"/>
</dbReference>
<proteinExistence type="predicted"/>
<sequence length="101" mass="11663">MIKMERTCGSIKCDVIQNGEKIGHMDGVNLTQWFVKNKYRYTGTFSRFITTNPLESHSGINVDIIFGDRTIVIKDARVEWMKSTTRNGTFHAEKVESYEIQ</sequence>
<dbReference type="AlphaFoldDB" id="F6D2Z1"/>
<dbReference type="RefSeq" id="WP_013826619.1">
    <property type="nucleotide sequence ID" value="NC_015574.1"/>
</dbReference>
<evidence type="ECO:0000313" key="2">
    <source>
        <dbReference type="Proteomes" id="UP000009231"/>
    </source>
</evidence>
<reference evidence="1 2" key="1">
    <citation type="journal article" date="2014" name="Int. J. Syst. Evol. Microbiol.">
        <title>Methanobacterium paludis sp. nov. and a novel strain of Methanobacterium lacus isolated from northern peatlands.</title>
        <authorList>
            <person name="Cadillo-Quiroz H."/>
            <person name="Brauer S.L."/>
            <person name="Goodson N."/>
            <person name="Yavitt J.B."/>
            <person name="Zinder S.H."/>
        </authorList>
    </citation>
    <scope>NUCLEOTIDE SEQUENCE [LARGE SCALE GENOMIC DNA]</scope>
    <source>
        <strain evidence="2">DSM 25820 / JCM 18151 / SWAN1</strain>
    </source>
</reference>
<dbReference type="eggNOG" id="arCOG10258">
    <property type="taxonomic scope" value="Archaea"/>
</dbReference>
<dbReference type="KEGG" id="mew:MSWAN_2112"/>
<evidence type="ECO:0000313" key="1">
    <source>
        <dbReference type="EMBL" id="AEG19120.1"/>
    </source>
</evidence>
<dbReference type="Proteomes" id="UP000009231">
    <property type="component" value="Chromosome"/>
</dbReference>